<dbReference type="SUPFAM" id="SSF57850">
    <property type="entry name" value="RING/U-box"/>
    <property type="match status" value="1"/>
</dbReference>
<keyword evidence="3" id="KW-0808">Transferase</keyword>
<evidence type="ECO:0000256" key="10">
    <source>
        <dbReference type="ARBA" id="ARBA00023136"/>
    </source>
</evidence>
<comment type="subcellular location">
    <subcellularLocation>
        <location evidence="1">Membrane</location>
        <topology evidence="1">Single-pass membrane protein</topology>
    </subcellularLocation>
</comment>
<keyword evidence="8" id="KW-0862">Zinc</keyword>
<evidence type="ECO:0000256" key="5">
    <source>
        <dbReference type="ARBA" id="ARBA00022723"/>
    </source>
</evidence>
<proteinExistence type="inferred from homology"/>
<dbReference type="GO" id="GO:0016020">
    <property type="term" value="C:membrane"/>
    <property type="evidence" value="ECO:0007669"/>
    <property type="project" value="UniProtKB-SubCell"/>
</dbReference>
<sequence>MFHLHDSGLDQAFIDVLPVLLYQDLVGSKEPFDYVICLCEFDEEDELWLPPAYGHAFHLGCIDTWLLSNST</sequence>
<comment type="similarity">
    <text evidence="11">Belongs to the RING-type zinc finger family. ATL subfamily.</text>
</comment>
<evidence type="ECO:0000256" key="11">
    <source>
        <dbReference type="ARBA" id="ARBA00024209"/>
    </source>
</evidence>
<keyword evidence="14" id="KW-1185">Reference proteome</keyword>
<keyword evidence="6" id="KW-0863">Zinc-finger</keyword>
<keyword evidence="10" id="KW-0472">Membrane</keyword>
<dbReference type="GO" id="GO:0031625">
    <property type="term" value="F:ubiquitin protein ligase binding"/>
    <property type="evidence" value="ECO:0007669"/>
    <property type="project" value="TreeGrafter"/>
</dbReference>
<evidence type="ECO:0000256" key="1">
    <source>
        <dbReference type="ARBA" id="ARBA00004167"/>
    </source>
</evidence>
<dbReference type="Proteomes" id="UP001327560">
    <property type="component" value="Chromosome 1"/>
</dbReference>
<evidence type="ECO:0000256" key="2">
    <source>
        <dbReference type="ARBA" id="ARBA00004906"/>
    </source>
</evidence>
<dbReference type="PANTHER" id="PTHR45768:SF18">
    <property type="entry name" value="RING-H2 FINGER PROTEIN ATL47-RELATED"/>
    <property type="match status" value="1"/>
</dbReference>
<dbReference type="InterPro" id="IPR013083">
    <property type="entry name" value="Znf_RING/FYVE/PHD"/>
</dbReference>
<evidence type="ECO:0000256" key="6">
    <source>
        <dbReference type="ARBA" id="ARBA00022771"/>
    </source>
</evidence>
<dbReference type="Gene3D" id="3.30.40.10">
    <property type="entry name" value="Zinc/RING finger domain, C3HC4 (zinc finger)"/>
    <property type="match status" value="1"/>
</dbReference>
<comment type="pathway">
    <text evidence="2">Protein modification; protein ubiquitination.</text>
</comment>
<dbReference type="AlphaFoldDB" id="A0AAQ3JNU4"/>
<feature type="domain" description="RING-type" evidence="12">
    <location>
        <begin position="35"/>
        <end position="71"/>
    </location>
</feature>
<evidence type="ECO:0000256" key="4">
    <source>
        <dbReference type="ARBA" id="ARBA00022692"/>
    </source>
</evidence>
<dbReference type="Pfam" id="PF13639">
    <property type="entry name" value="zf-RING_2"/>
    <property type="match status" value="1"/>
</dbReference>
<dbReference type="PANTHER" id="PTHR45768">
    <property type="entry name" value="E3 UBIQUITIN-PROTEIN LIGASE RNF13-LIKE"/>
    <property type="match status" value="1"/>
</dbReference>
<evidence type="ECO:0000313" key="13">
    <source>
        <dbReference type="EMBL" id="WOK93132.1"/>
    </source>
</evidence>
<keyword evidence="7" id="KW-0833">Ubl conjugation pathway</keyword>
<accession>A0AAQ3JNU4</accession>
<dbReference type="InterPro" id="IPR001841">
    <property type="entry name" value="Znf_RING"/>
</dbReference>
<evidence type="ECO:0000256" key="8">
    <source>
        <dbReference type="ARBA" id="ARBA00022833"/>
    </source>
</evidence>
<gene>
    <name evidence="13" type="ORF">Cni_G01825</name>
</gene>
<keyword evidence="4" id="KW-0812">Transmembrane</keyword>
<dbReference type="EMBL" id="CP136890">
    <property type="protein sequence ID" value="WOK93132.1"/>
    <property type="molecule type" value="Genomic_DNA"/>
</dbReference>
<reference evidence="13 14" key="1">
    <citation type="submission" date="2023-10" db="EMBL/GenBank/DDBJ databases">
        <title>Chromosome-scale genome assembly provides insights into flower coloration mechanisms of Canna indica.</title>
        <authorList>
            <person name="Li C."/>
        </authorList>
    </citation>
    <scope>NUCLEOTIDE SEQUENCE [LARGE SCALE GENOMIC DNA]</scope>
    <source>
        <tissue evidence="13">Flower</tissue>
    </source>
</reference>
<keyword evidence="9" id="KW-1133">Transmembrane helix</keyword>
<protein>
    <submittedName>
        <fullName evidence="13">RING-H2 finger protein ATL46-like</fullName>
    </submittedName>
</protein>
<name>A0AAQ3JNU4_9LILI</name>
<evidence type="ECO:0000313" key="14">
    <source>
        <dbReference type="Proteomes" id="UP001327560"/>
    </source>
</evidence>
<dbReference type="GO" id="GO:0008270">
    <property type="term" value="F:zinc ion binding"/>
    <property type="evidence" value="ECO:0007669"/>
    <property type="project" value="UniProtKB-KW"/>
</dbReference>
<evidence type="ECO:0000256" key="7">
    <source>
        <dbReference type="ARBA" id="ARBA00022786"/>
    </source>
</evidence>
<evidence type="ECO:0000256" key="9">
    <source>
        <dbReference type="ARBA" id="ARBA00022989"/>
    </source>
</evidence>
<organism evidence="13 14">
    <name type="scientific">Canna indica</name>
    <name type="common">Indian-shot</name>
    <dbReference type="NCBI Taxonomy" id="4628"/>
    <lineage>
        <taxon>Eukaryota</taxon>
        <taxon>Viridiplantae</taxon>
        <taxon>Streptophyta</taxon>
        <taxon>Embryophyta</taxon>
        <taxon>Tracheophyta</taxon>
        <taxon>Spermatophyta</taxon>
        <taxon>Magnoliopsida</taxon>
        <taxon>Liliopsida</taxon>
        <taxon>Zingiberales</taxon>
        <taxon>Cannaceae</taxon>
        <taxon>Canna</taxon>
    </lineage>
</organism>
<keyword evidence="5" id="KW-0479">Metal-binding</keyword>
<evidence type="ECO:0000256" key="3">
    <source>
        <dbReference type="ARBA" id="ARBA00022679"/>
    </source>
</evidence>
<dbReference type="GO" id="GO:0016740">
    <property type="term" value="F:transferase activity"/>
    <property type="evidence" value="ECO:0007669"/>
    <property type="project" value="UniProtKB-KW"/>
</dbReference>
<evidence type="ECO:0000259" key="12">
    <source>
        <dbReference type="Pfam" id="PF13639"/>
    </source>
</evidence>